<evidence type="ECO:0000259" key="3">
    <source>
        <dbReference type="Pfam" id="PF16679"/>
    </source>
</evidence>
<proteinExistence type="inferred from homology"/>
<keyword evidence="2" id="KW-0131">Cell cycle</keyword>
<evidence type="ECO:0000256" key="2">
    <source>
        <dbReference type="ARBA" id="ARBA00023306"/>
    </source>
</evidence>
<comment type="similarity">
    <text evidence="1">Belongs to the Cdt1 family.</text>
</comment>
<evidence type="ECO:0000313" key="5">
    <source>
        <dbReference type="Proteomes" id="UP000039046"/>
    </source>
</evidence>
<organism evidence="4 5">
    <name type="scientific">[Torrubiella] hemipterigena</name>
    <dbReference type="NCBI Taxonomy" id="1531966"/>
    <lineage>
        <taxon>Eukaryota</taxon>
        <taxon>Fungi</taxon>
        <taxon>Dikarya</taxon>
        <taxon>Ascomycota</taxon>
        <taxon>Pezizomycotina</taxon>
        <taxon>Sordariomycetes</taxon>
        <taxon>Hypocreomycetidae</taxon>
        <taxon>Hypocreales</taxon>
        <taxon>Clavicipitaceae</taxon>
        <taxon>Clavicipitaceae incertae sedis</taxon>
        <taxon>'Torrubiella' clade</taxon>
    </lineage>
</organism>
<dbReference type="InterPro" id="IPR032054">
    <property type="entry name" value="Cdt1_C"/>
</dbReference>
<dbReference type="Pfam" id="PF26121">
    <property type="entry name" value="HTH_CDT1"/>
    <property type="match status" value="1"/>
</dbReference>
<dbReference type="STRING" id="1531966.A0A0A1TEB5"/>
<dbReference type="HOGENOM" id="CLU_031309_1_1_1"/>
<sequence length="481" mass="53483">MPRPTRARAVEAPSMSISNFTRVSKTHNFVDTAKKAIVTTDITNTTSLRKRKASTTLSRDDESNRANFLKRNISFSPSDEEGDDNTKRMCRREEPVPIKRPILPVKGKRLAPKKEERSHRPAKETVLAASRRDVRSTQLKIDAMYQKRQAAAKEAIDSEVQGLPTDLADMVRLHRAFIKTLMIQMAHGRNDVPLDIREMAPNVSRAWGKRSVTVEDVRRCIAIEGAGETPSPFHITDYGNGKVCIELRTGYRSTDVREKDICALFNENLRRIWSEKSTDQMQDVEVPLDGLSLADLPQAEVKTMSITSANPMFAKGQKTLDVFKNDLVAKQLDKQAKQASSSNMLNADGSKMSLLDRLRHKEIAMASAAAGPTAADTQRIAALNRVPDVAATISMLSLTNPISLPRCAFTMAMITEKLRDSLRVPMSKEEGIACVRLIAKEIAPEWLKVVTIGGRENVVIQRGGEPVRKTLEDRAKKLLGC</sequence>
<dbReference type="Pfam" id="PF16679">
    <property type="entry name" value="CDT1_C"/>
    <property type="match status" value="1"/>
</dbReference>
<dbReference type="InterPro" id="IPR038090">
    <property type="entry name" value="Cdt1_C_WH_dom_sf"/>
</dbReference>
<reference evidence="4 5" key="1">
    <citation type="journal article" date="2015" name="Genome Announc.">
        <title>Draft Genome Sequence and Gene Annotation of the Entomopathogenic Fungus Verticillium hemipterigenum.</title>
        <authorList>
            <person name="Horn F."/>
            <person name="Habel A."/>
            <person name="Scharf D.H."/>
            <person name="Dworschak J."/>
            <person name="Brakhage A.A."/>
            <person name="Guthke R."/>
            <person name="Hertweck C."/>
            <person name="Linde J."/>
        </authorList>
    </citation>
    <scope>NUCLEOTIDE SEQUENCE [LARGE SCALE GENOMIC DNA]</scope>
</reference>
<gene>
    <name evidence="4" type="ORF">VHEMI08713</name>
</gene>
<evidence type="ECO:0000313" key="4">
    <source>
        <dbReference type="EMBL" id="CEJ93099.1"/>
    </source>
</evidence>
<dbReference type="Gene3D" id="1.10.10.1420">
    <property type="entry name" value="DNA replication factor Cdt1, C-terminal WH domain"/>
    <property type="match status" value="1"/>
</dbReference>
<name>A0A0A1TEB5_9HYPO</name>
<accession>A0A0A1TEB5</accession>
<evidence type="ECO:0000256" key="1">
    <source>
        <dbReference type="ARBA" id="ARBA00008356"/>
    </source>
</evidence>
<dbReference type="OrthoDB" id="341730at2759"/>
<protein>
    <recommendedName>
        <fullName evidence="3">DNA replication factor Cdt1 C-terminal domain-containing protein</fullName>
    </recommendedName>
</protein>
<dbReference type="AlphaFoldDB" id="A0A0A1TEB5"/>
<dbReference type="EMBL" id="CDHN01000005">
    <property type="protein sequence ID" value="CEJ93099.1"/>
    <property type="molecule type" value="Genomic_DNA"/>
</dbReference>
<feature type="domain" description="DNA replication factor Cdt1 C-terminal" evidence="3">
    <location>
        <begin position="353"/>
        <end position="453"/>
    </location>
</feature>
<dbReference type="Proteomes" id="UP000039046">
    <property type="component" value="Unassembled WGS sequence"/>
</dbReference>
<keyword evidence="5" id="KW-1185">Reference proteome</keyword>